<dbReference type="Proteomes" id="UP000075881">
    <property type="component" value="Unassembled WGS sequence"/>
</dbReference>
<feature type="transmembrane region" description="Helical" evidence="7">
    <location>
        <begin position="394"/>
        <end position="417"/>
    </location>
</feature>
<dbReference type="STRING" id="43041.A0A182JYU3"/>
<feature type="transmembrane region" description="Helical" evidence="7">
    <location>
        <begin position="339"/>
        <end position="358"/>
    </location>
</feature>
<dbReference type="FunFam" id="1.20.1250.20:FF:000003">
    <property type="entry name" value="Solute carrier family 17 member 3"/>
    <property type="match status" value="1"/>
</dbReference>
<dbReference type="GO" id="GO:0006820">
    <property type="term" value="P:monoatomic anion transport"/>
    <property type="evidence" value="ECO:0007669"/>
    <property type="project" value="TreeGrafter"/>
</dbReference>
<dbReference type="PROSITE" id="PS50850">
    <property type="entry name" value="MFS"/>
    <property type="match status" value="2"/>
</dbReference>
<feature type="transmembrane region" description="Helical" evidence="7">
    <location>
        <begin position="106"/>
        <end position="126"/>
    </location>
</feature>
<dbReference type="SUPFAM" id="SSF103473">
    <property type="entry name" value="MFS general substrate transporter"/>
    <property type="match status" value="2"/>
</dbReference>
<evidence type="ECO:0000256" key="1">
    <source>
        <dbReference type="ARBA" id="ARBA00004141"/>
    </source>
</evidence>
<keyword evidence="10" id="KW-1185">Reference proteome</keyword>
<dbReference type="GO" id="GO:0015293">
    <property type="term" value="F:symporter activity"/>
    <property type="evidence" value="ECO:0007669"/>
    <property type="project" value="UniProtKB-KW"/>
</dbReference>
<dbReference type="Gene3D" id="1.20.1250.20">
    <property type="entry name" value="MFS general substrate transporter like domains"/>
    <property type="match status" value="4"/>
</dbReference>
<dbReference type="FunFam" id="1.20.1250.20:FF:000512">
    <property type="entry name" value="Putative inorganic phosphate cotransporter-like Protein"/>
    <property type="match status" value="1"/>
</dbReference>
<comment type="subcellular location">
    <subcellularLocation>
        <location evidence="1">Membrane</location>
        <topology evidence="1">Multi-pass membrane protein</topology>
    </subcellularLocation>
</comment>
<evidence type="ECO:0000256" key="6">
    <source>
        <dbReference type="ARBA" id="ARBA00023136"/>
    </source>
</evidence>
<reference evidence="9" key="2">
    <citation type="submission" date="2020-05" db="UniProtKB">
        <authorList>
            <consortium name="EnsemblMetazoa"/>
        </authorList>
    </citation>
    <scope>IDENTIFICATION</scope>
    <source>
        <strain evidence="9">ACHKN1017</strain>
    </source>
</reference>
<dbReference type="InterPro" id="IPR020846">
    <property type="entry name" value="MFS_dom"/>
</dbReference>
<evidence type="ECO:0000313" key="10">
    <source>
        <dbReference type="Proteomes" id="UP000075881"/>
    </source>
</evidence>
<dbReference type="CDD" id="cd17318">
    <property type="entry name" value="MFS_SLC17"/>
    <property type="match status" value="2"/>
</dbReference>
<feature type="transmembrane region" description="Helical" evidence="7">
    <location>
        <begin position="787"/>
        <end position="811"/>
    </location>
</feature>
<dbReference type="FunFam" id="1.20.1250.20:FF:001146">
    <property type="entry name" value="Sodium/phosphate transporter, putative"/>
    <property type="match status" value="1"/>
</dbReference>
<dbReference type="InterPro" id="IPR011701">
    <property type="entry name" value="MFS"/>
</dbReference>
<feature type="transmembrane region" description="Helical" evidence="7">
    <location>
        <begin position="429"/>
        <end position="450"/>
    </location>
</feature>
<feature type="transmembrane region" description="Helical" evidence="7">
    <location>
        <begin position="12"/>
        <end position="36"/>
    </location>
</feature>
<evidence type="ECO:0000256" key="7">
    <source>
        <dbReference type="SAM" id="Phobius"/>
    </source>
</evidence>
<feature type="transmembrane region" description="Helical" evidence="7">
    <location>
        <begin position="617"/>
        <end position="640"/>
    </location>
</feature>
<evidence type="ECO:0000256" key="2">
    <source>
        <dbReference type="ARBA" id="ARBA00022448"/>
    </source>
</evidence>
<dbReference type="EnsemblMetazoa" id="ACHR003675-RA">
    <property type="protein sequence ID" value="ACHR003675-PA"/>
    <property type="gene ID" value="ACHR003675"/>
</dbReference>
<feature type="transmembrane region" description="Helical" evidence="7">
    <location>
        <begin position="79"/>
        <end position="99"/>
    </location>
</feature>
<feature type="transmembrane region" description="Helical" evidence="7">
    <location>
        <begin position="302"/>
        <end position="327"/>
    </location>
</feature>
<dbReference type="PANTHER" id="PTHR11662">
    <property type="entry name" value="SOLUTE CARRIER FAMILY 17"/>
    <property type="match status" value="1"/>
</dbReference>
<dbReference type="InterPro" id="IPR036259">
    <property type="entry name" value="MFS_trans_sf"/>
</dbReference>
<dbReference type="FunFam" id="1.20.1250.20:FF:000423">
    <property type="entry name" value="Putative inorganic phosphate cotransporter-like Protein"/>
    <property type="match status" value="1"/>
</dbReference>
<feature type="transmembrane region" description="Helical" evidence="7">
    <location>
        <begin position="200"/>
        <end position="220"/>
    </location>
</feature>
<evidence type="ECO:0000313" key="9">
    <source>
        <dbReference type="EnsemblMetazoa" id="ACHR003675-PA"/>
    </source>
</evidence>
<accession>A0A182JYU3</accession>
<reference evidence="10" key="1">
    <citation type="submission" date="2013-03" db="EMBL/GenBank/DDBJ databases">
        <title>The Genome Sequence of Anopheles christyi ACHKN1017.</title>
        <authorList>
            <consortium name="The Broad Institute Genomics Platform"/>
            <person name="Neafsey D.E."/>
            <person name="Besansky N."/>
            <person name="Walker B."/>
            <person name="Young S.K."/>
            <person name="Zeng Q."/>
            <person name="Gargeya S."/>
            <person name="Fitzgerald M."/>
            <person name="Haas B."/>
            <person name="Abouelleil A."/>
            <person name="Allen A.W."/>
            <person name="Alvarado L."/>
            <person name="Arachchi H.M."/>
            <person name="Berlin A.M."/>
            <person name="Chapman S.B."/>
            <person name="Gainer-Dewar J."/>
            <person name="Goldberg J."/>
            <person name="Griggs A."/>
            <person name="Gujja S."/>
            <person name="Hansen M."/>
            <person name="Howarth C."/>
            <person name="Imamovic A."/>
            <person name="Ireland A."/>
            <person name="Larimer J."/>
            <person name="McCowan C."/>
            <person name="Murphy C."/>
            <person name="Pearson M."/>
            <person name="Poon T.W."/>
            <person name="Priest M."/>
            <person name="Roberts A."/>
            <person name="Saif S."/>
            <person name="Shea T."/>
            <person name="Sisk P."/>
            <person name="Sykes S."/>
            <person name="Wortman J."/>
            <person name="Nusbaum C."/>
            <person name="Birren B."/>
        </authorList>
    </citation>
    <scope>NUCLEOTIDE SEQUENCE [LARGE SCALE GENOMIC DNA]</scope>
    <source>
        <strain evidence="10">ACHKN1017</strain>
    </source>
</reference>
<feature type="transmembrane region" description="Helical" evidence="7">
    <location>
        <begin position="914"/>
        <end position="937"/>
    </location>
</feature>
<dbReference type="AlphaFoldDB" id="A0A182JYU3"/>
<name>A0A182JYU3_9DIPT</name>
<feature type="transmembrane region" description="Helical" evidence="7">
    <location>
        <begin position="364"/>
        <end position="382"/>
    </location>
</feature>
<keyword evidence="4" id="KW-0769">Symport</keyword>
<keyword evidence="6 7" id="KW-0472">Membrane</keyword>
<dbReference type="VEuPathDB" id="VectorBase:ACHR003675"/>
<feature type="transmembrane region" description="Helical" evidence="7">
    <location>
        <begin position="132"/>
        <end position="159"/>
    </location>
</feature>
<feature type="transmembrane region" description="Helical" evidence="7">
    <location>
        <begin position="848"/>
        <end position="868"/>
    </location>
</feature>
<keyword evidence="5 7" id="KW-1133">Transmembrane helix</keyword>
<evidence type="ECO:0000256" key="5">
    <source>
        <dbReference type="ARBA" id="ARBA00022989"/>
    </source>
</evidence>
<feature type="transmembrane region" description="Helical" evidence="7">
    <location>
        <begin position="652"/>
        <end position="674"/>
    </location>
</feature>
<organism evidence="9 10">
    <name type="scientific">Anopheles christyi</name>
    <dbReference type="NCBI Taxonomy" id="43041"/>
    <lineage>
        <taxon>Eukaryota</taxon>
        <taxon>Metazoa</taxon>
        <taxon>Ecdysozoa</taxon>
        <taxon>Arthropoda</taxon>
        <taxon>Hexapoda</taxon>
        <taxon>Insecta</taxon>
        <taxon>Pterygota</taxon>
        <taxon>Neoptera</taxon>
        <taxon>Endopterygota</taxon>
        <taxon>Diptera</taxon>
        <taxon>Nematocera</taxon>
        <taxon>Culicoidea</taxon>
        <taxon>Culicidae</taxon>
        <taxon>Anophelinae</taxon>
        <taxon>Anopheles</taxon>
    </lineage>
</organism>
<protein>
    <recommendedName>
        <fullName evidence="8">Major facilitator superfamily (MFS) profile domain-containing protein</fullName>
    </recommendedName>
</protein>
<evidence type="ECO:0000256" key="3">
    <source>
        <dbReference type="ARBA" id="ARBA00022692"/>
    </source>
</evidence>
<dbReference type="InterPro" id="IPR050382">
    <property type="entry name" value="MFS_Na/Anion_cotransporter"/>
</dbReference>
<feature type="transmembrane region" description="Helical" evidence="7">
    <location>
        <begin position="565"/>
        <end position="585"/>
    </location>
</feature>
<dbReference type="PANTHER" id="PTHR11662:SF415">
    <property type="entry name" value="AT30085P-RELATED"/>
    <property type="match status" value="1"/>
</dbReference>
<evidence type="ECO:0000256" key="4">
    <source>
        <dbReference type="ARBA" id="ARBA00022847"/>
    </source>
</evidence>
<evidence type="ECO:0000259" key="8">
    <source>
        <dbReference type="PROSITE" id="PS50850"/>
    </source>
</evidence>
<feature type="transmembrane region" description="Helical" evidence="7">
    <location>
        <begin position="592"/>
        <end position="611"/>
    </location>
</feature>
<keyword evidence="2" id="KW-0813">Transport</keyword>
<feature type="transmembrane region" description="Helical" evidence="7">
    <location>
        <begin position="823"/>
        <end position="842"/>
    </location>
</feature>
<proteinExistence type="predicted"/>
<feature type="domain" description="Major facilitator superfamily (MFS) profile" evidence="8">
    <location>
        <begin position="511"/>
        <end position="941"/>
    </location>
</feature>
<dbReference type="Pfam" id="PF07690">
    <property type="entry name" value="MFS_1"/>
    <property type="match status" value="3"/>
</dbReference>
<feature type="transmembrane region" description="Helical" evidence="7">
    <location>
        <begin position="686"/>
        <end position="705"/>
    </location>
</feature>
<sequence>MIDMVFIIPQRVILAIMGFLAIMNAYTMRISLSIAITEMVNKSHGASDEDGGVCPIDESANPDDFTGGEFDWDEELQGIILSSFYWGYVITHIPGGMLAEKFGGKWTLSLGILSTAFFTLITPWAVELGGSTALIVIRVMMGLGEGTTFPALSALMATWIPAKERSKLGSLVFGGGQVGTILGNLLSGVLLHNIDGWSSVFYFFGGLGILWFVIFTLLCYSDPESHPFISEKEKAYLKRELGTLERDRTLPPTPWRYILTSVPMMALVCAQIGHDWGFFIMVTDLPKYMSDVLRFSIKDNGLYSSLPYLVMWIVSLSTGVLSDWLITSGRMTITFGRKLFTTIASVGPACFIVGASYAGCEKAVVVMLFTFAMGLMGTFYPGMKVNPLDLSPNYAGTLMAITNGIGAITGIIAPYVVGVMTPNHTLEEWRIVFWISFAVFNVTNLAYIIWASGEVQPWNTPHLMNKSVEAGESNDEPAMAKKSVQSLDAIKHMEFLNACMAGLCFCPKKHILVMMTFFAILNQYTMRICLHLAITVMTGDRNDTVSGVSISDEDFFDWDEHEQGIILSSFYWGYTLSHFVSAFIADRYSKHLLGLSVLITAVLTILTPLAIDIGGSWLLIVVRVLEGIGEGATFPVLSALIAHWIPASQRGFYGSFVFSGCQIGALVGGIGTGYFIEAHNTWRTTFYIWGTLSIIWYVFWLFIGFESPETHPYISEEERSELVAQLAESRKSAHSYPIPWRSILSSCPLWGLVAGQIGHDWGTYLIITDLPKYMKSILHISVSDNGLVTYTPFFSMWLFSILGGWLCDVQIRKDCMSRTNARKLWTTIGSILPACFMMAASYTGQDKVMVVTYFALCVTFLGGFYPGVKVNTNDLSPNYAGVLMGMVNGIGAVTGIVTPYLAGLLTPNQTLEEWRVVFWIAFAVLNITNVIFIMFASGDIQPWNYPRQAAYAS</sequence>
<dbReference type="GO" id="GO:0016020">
    <property type="term" value="C:membrane"/>
    <property type="evidence" value="ECO:0007669"/>
    <property type="project" value="UniProtKB-SubCell"/>
</dbReference>
<feature type="transmembrane region" description="Helical" evidence="7">
    <location>
        <begin position="171"/>
        <end position="194"/>
    </location>
</feature>
<feature type="domain" description="Major facilitator superfamily (MFS) profile" evidence="8">
    <location>
        <begin position="10"/>
        <end position="456"/>
    </location>
</feature>
<keyword evidence="3 7" id="KW-0812">Transmembrane</keyword>
<feature type="transmembrane region" description="Helical" evidence="7">
    <location>
        <begin position="880"/>
        <end position="902"/>
    </location>
</feature>